<dbReference type="Gene3D" id="2.60.200.20">
    <property type="match status" value="1"/>
</dbReference>
<evidence type="ECO:0000259" key="3">
    <source>
        <dbReference type="Pfam" id="PF21934"/>
    </source>
</evidence>
<dbReference type="Proteomes" id="UP001241472">
    <property type="component" value="Unassembled WGS sequence"/>
</dbReference>
<feature type="transmembrane region" description="Helical" evidence="1">
    <location>
        <begin position="134"/>
        <end position="158"/>
    </location>
</feature>
<evidence type="ECO:0000313" key="5">
    <source>
        <dbReference type="EMBL" id="MDP9837201.1"/>
    </source>
</evidence>
<dbReference type="Pfam" id="PF21934">
    <property type="entry name" value="Yop-YscD_ppl_3rd"/>
    <property type="match status" value="1"/>
</dbReference>
<name>A0ABT9PSL6_9HYPH</name>
<comment type="caution">
    <text evidence="5">The sequence shown here is derived from an EMBL/GenBank/DDBJ whole genome shotgun (WGS) entry which is preliminary data.</text>
</comment>
<keyword evidence="6" id="KW-1185">Reference proteome</keyword>
<dbReference type="InterPro" id="IPR057770">
    <property type="entry name" value="YscD/Y4YQ_C"/>
</dbReference>
<dbReference type="SUPFAM" id="SSF49879">
    <property type="entry name" value="SMAD/FHA domain"/>
    <property type="match status" value="1"/>
</dbReference>
<protein>
    <submittedName>
        <fullName evidence="5">Type III secretion protein D</fullName>
    </submittedName>
</protein>
<organism evidence="5 6">
    <name type="scientific">Neorhizobium huautlense</name>
    <dbReference type="NCBI Taxonomy" id="67774"/>
    <lineage>
        <taxon>Bacteria</taxon>
        <taxon>Pseudomonadati</taxon>
        <taxon>Pseudomonadota</taxon>
        <taxon>Alphaproteobacteria</taxon>
        <taxon>Hyphomicrobiales</taxon>
        <taxon>Rhizobiaceae</taxon>
        <taxon>Rhizobium/Agrobacterium group</taxon>
        <taxon>Neorhizobium</taxon>
    </lineage>
</organism>
<dbReference type="InterPro" id="IPR032030">
    <property type="entry name" value="YscD_cytoplasmic_dom"/>
</dbReference>
<keyword evidence="1" id="KW-1133">Transmembrane helix</keyword>
<dbReference type="InterPro" id="IPR008984">
    <property type="entry name" value="SMAD_FHA_dom_sf"/>
</dbReference>
<dbReference type="RefSeq" id="WP_306833688.1">
    <property type="nucleotide sequence ID" value="NZ_JAUSRF010000005.1"/>
</dbReference>
<evidence type="ECO:0000256" key="1">
    <source>
        <dbReference type="SAM" id="Phobius"/>
    </source>
</evidence>
<feature type="domain" description="YscD cytoplasmic" evidence="2">
    <location>
        <begin position="30"/>
        <end position="84"/>
    </location>
</feature>
<accession>A0ABT9PSL6</accession>
<keyword evidence="1" id="KW-0472">Membrane</keyword>
<evidence type="ECO:0000259" key="4">
    <source>
        <dbReference type="Pfam" id="PF23893"/>
    </source>
</evidence>
<gene>
    <name evidence="5" type="ORF">J2T09_001953</name>
</gene>
<proteinExistence type="predicted"/>
<feature type="domain" description="YscD/Y4YQ C-terminal" evidence="4">
    <location>
        <begin position="260"/>
        <end position="309"/>
    </location>
</feature>
<dbReference type="InterPro" id="IPR053946">
    <property type="entry name" value="YscD_ppl_3rd"/>
</dbReference>
<keyword evidence="1" id="KW-0812">Transmembrane</keyword>
<dbReference type="Pfam" id="PF16697">
    <property type="entry name" value="Yop-YscD_cpl"/>
    <property type="match status" value="1"/>
</dbReference>
<dbReference type="EMBL" id="JAUSRF010000005">
    <property type="protein sequence ID" value="MDP9837201.1"/>
    <property type="molecule type" value="Genomic_DNA"/>
</dbReference>
<dbReference type="Pfam" id="PF23893">
    <property type="entry name" value="Y4YQ_C"/>
    <property type="match status" value="1"/>
</dbReference>
<feature type="domain" description="YscD-like Bon-like" evidence="3">
    <location>
        <begin position="189"/>
        <end position="246"/>
    </location>
</feature>
<evidence type="ECO:0000259" key="2">
    <source>
        <dbReference type="Pfam" id="PF16697"/>
    </source>
</evidence>
<sequence length="311" mass="33064">MSLNSLSSPSATALSTTTVTTTPASLSLDVLSGLHHGVRAPIDGDACTIGSSRNCDLVLSDTDIAEEHLQLRFYGRQVAINAIGGPVVIEGRPPVQRGFGCRANLPVTLVVGGAKLRIARNGVQNLMTRRWGPYLAVLAVALVMMPIVAVQAGISGLLPQKATFPEDNLIVGTVPAAPLAPTDAEIVGMLQQKIAEADLGNLTVTADGRRVDVSGEVPPARMDAWRGVQRWFDQSHGGRYVLTSLVASAALTDAPKFIFQAVYFGDNPYVLDARGERRYPGAALQDGWMLKSIENGQILVVRGGQEFKLTL</sequence>
<evidence type="ECO:0000313" key="6">
    <source>
        <dbReference type="Proteomes" id="UP001241472"/>
    </source>
</evidence>
<reference evidence="5 6" key="1">
    <citation type="submission" date="2023-07" db="EMBL/GenBank/DDBJ databases">
        <title>Sorghum-associated microbial communities from plants grown in Nebraska, USA.</title>
        <authorList>
            <person name="Schachtman D."/>
        </authorList>
    </citation>
    <scope>NUCLEOTIDE SEQUENCE [LARGE SCALE GENOMIC DNA]</scope>
    <source>
        <strain evidence="5 6">DS1307</strain>
    </source>
</reference>